<reference evidence="2 3" key="1">
    <citation type="journal article" date="2021" name="BMC Genomics">
        <title>Datura genome reveals duplications of psychoactive alkaloid biosynthetic genes and high mutation rate following tissue culture.</title>
        <authorList>
            <person name="Rajewski A."/>
            <person name="Carter-House D."/>
            <person name="Stajich J."/>
            <person name="Litt A."/>
        </authorList>
    </citation>
    <scope>NUCLEOTIDE SEQUENCE [LARGE SCALE GENOMIC DNA]</scope>
    <source>
        <strain evidence="2">AR-01</strain>
    </source>
</reference>
<evidence type="ECO:0000256" key="1">
    <source>
        <dbReference type="SAM" id="MobiDB-lite"/>
    </source>
</evidence>
<keyword evidence="3" id="KW-1185">Reference proteome</keyword>
<dbReference type="EMBL" id="JACEIK010001932">
    <property type="protein sequence ID" value="MCD7473176.1"/>
    <property type="molecule type" value="Genomic_DNA"/>
</dbReference>
<evidence type="ECO:0000313" key="3">
    <source>
        <dbReference type="Proteomes" id="UP000823775"/>
    </source>
</evidence>
<dbReference type="Proteomes" id="UP000823775">
    <property type="component" value="Unassembled WGS sequence"/>
</dbReference>
<protein>
    <submittedName>
        <fullName evidence="2">Uncharacterized protein</fullName>
    </submittedName>
</protein>
<sequence length="86" mass="9717">MVRRNIGFHGDLVGEVVLVRDNGEVEKGEGFHRNFCGRRGEKHEEGRVGFDFPSKVPDHWSELTGAVEKGGHGSQWSEAKKSKRVW</sequence>
<organism evidence="2 3">
    <name type="scientific">Datura stramonium</name>
    <name type="common">Jimsonweed</name>
    <name type="synonym">Common thornapple</name>
    <dbReference type="NCBI Taxonomy" id="4076"/>
    <lineage>
        <taxon>Eukaryota</taxon>
        <taxon>Viridiplantae</taxon>
        <taxon>Streptophyta</taxon>
        <taxon>Embryophyta</taxon>
        <taxon>Tracheophyta</taxon>
        <taxon>Spermatophyta</taxon>
        <taxon>Magnoliopsida</taxon>
        <taxon>eudicotyledons</taxon>
        <taxon>Gunneridae</taxon>
        <taxon>Pentapetalae</taxon>
        <taxon>asterids</taxon>
        <taxon>lamiids</taxon>
        <taxon>Solanales</taxon>
        <taxon>Solanaceae</taxon>
        <taxon>Solanoideae</taxon>
        <taxon>Datureae</taxon>
        <taxon>Datura</taxon>
    </lineage>
</organism>
<gene>
    <name evidence="2" type="ORF">HAX54_014830</name>
</gene>
<proteinExistence type="predicted"/>
<evidence type="ECO:0000313" key="2">
    <source>
        <dbReference type="EMBL" id="MCD7473176.1"/>
    </source>
</evidence>
<name>A0ABS8TQL1_DATST</name>
<accession>A0ABS8TQL1</accession>
<comment type="caution">
    <text evidence="2">The sequence shown here is derived from an EMBL/GenBank/DDBJ whole genome shotgun (WGS) entry which is preliminary data.</text>
</comment>
<feature type="region of interest" description="Disordered" evidence="1">
    <location>
        <begin position="65"/>
        <end position="86"/>
    </location>
</feature>